<dbReference type="Proteomes" id="UP000735302">
    <property type="component" value="Unassembled WGS sequence"/>
</dbReference>
<keyword evidence="2" id="KW-1185">Reference proteome</keyword>
<evidence type="ECO:0000313" key="2">
    <source>
        <dbReference type="Proteomes" id="UP000735302"/>
    </source>
</evidence>
<name>A0AAV4B6V6_9GAST</name>
<sequence length="113" mass="12904">MIAKQGRQCVLQISPSKMKLIRNVHLVHSDIARENISNEIVNSYISGAKKSHTVKLFLNLLKLACTVFYRDANHSVFDCLISSPDHRGDDAFHLQLCGSDWQRHRLLHLLQAQ</sequence>
<reference evidence="1 2" key="1">
    <citation type="journal article" date="2021" name="Elife">
        <title>Chloroplast acquisition without the gene transfer in kleptoplastic sea slugs, Plakobranchus ocellatus.</title>
        <authorList>
            <person name="Maeda T."/>
            <person name="Takahashi S."/>
            <person name="Yoshida T."/>
            <person name="Shimamura S."/>
            <person name="Takaki Y."/>
            <person name="Nagai Y."/>
            <person name="Toyoda A."/>
            <person name="Suzuki Y."/>
            <person name="Arimoto A."/>
            <person name="Ishii H."/>
            <person name="Satoh N."/>
            <person name="Nishiyama T."/>
            <person name="Hasebe M."/>
            <person name="Maruyama T."/>
            <person name="Minagawa J."/>
            <person name="Obokata J."/>
            <person name="Shigenobu S."/>
        </authorList>
    </citation>
    <scope>NUCLEOTIDE SEQUENCE [LARGE SCALE GENOMIC DNA]</scope>
</reference>
<proteinExistence type="predicted"/>
<organism evidence="1 2">
    <name type="scientific">Plakobranchus ocellatus</name>
    <dbReference type="NCBI Taxonomy" id="259542"/>
    <lineage>
        <taxon>Eukaryota</taxon>
        <taxon>Metazoa</taxon>
        <taxon>Spiralia</taxon>
        <taxon>Lophotrochozoa</taxon>
        <taxon>Mollusca</taxon>
        <taxon>Gastropoda</taxon>
        <taxon>Heterobranchia</taxon>
        <taxon>Euthyneura</taxon>
        <taxon>Panpulmonata</taxon>
        <taxon>Sacoglossa</taxon>
        <taxon>Placobranchoidea</taxon>
        <taxon>Plakobranchidae</taxon>
        <taxon>Plakobranchus</taxon>
    </lineage>
</organism>
<gene>
    <name evidence="1" type="ORF">PoB_004269600</name>
</gene>
<accession>A0AAV4B6V6</accession>
<dbReference type="EMBL" id="BLXT01004654">
    <property type="protein sequence ID" value="GFO16191.1"/>
    <property type="molecule type" value="Genomic_DNA"/>
</dbReference>
<comment type="caution">
    <text evidence="1">The sequence shown here is derived from an EMBL/GenBank/DDBJ whole genome shotgun (WGS) entry which is preliminary data.</text>
</comment>
<dbReference type="AlphaFoldDB" id="A0AAV4B6V6"/>
<protein>
    <submittedName>
        <fullName evidence="1">Uncharacterized protein</fullName>
    </submittedName>
</protein>
<evidence type="ECO:0000313" key="1">
    <source>
        <dbReference type="EMBL" id="GFO16191.1"/>
    </source>
</evidence>